<dbReference type="Gene3D" id="1.10.3090.10">
    <property type="entry name" value="cca-adding enzyme, domain 2"/>
    <property type="match status" value="1"/>
</dbReference>
<keyword evidence="2 4" id="KW-0808">Transferase</keyword>
<evidence type="ECO:0000256" key="1">
    <source>
        <dbReference type="ARBA" id="ARBA00007265"/>
    </source>
</evidence>
<gene>
    <name evidence="6" type="ORF">SYNPS1DRAFT_32373</name>
</gene>
<sequence>MQVTLTEAEDQLCQLLDNATRWLGKERPDLPPVELRIAGGWVRDKLLGLESHDLDIAVNSMTGYEFAQQLAAYQQHIGQPVKSIAKIASNPERSKHLETATSVVLGLSLDFVHLRCEEYQEHSRIPNSVTFGTPTQDAYRRDITINTLFYNVHRREVEDFTDMGLRDLQEGIVRTPLAPYETFMDDPLRVLRCIRFATRFQFRIDADVYECMSDSSIKMALQKKISRERIGVEVGKMLQGKHNTLCTCLPACMH</sequence>
<dbReference type="GO" id="GO:0003723">
    <property type="term" value="F:RNA binding"/>
    <property type="evidence" value="ECO:0007669"/>
    <property type="project" value="UniProtKB-KW"/>
</dbReference>
<feature type="domain" description="Poly A polymerase head" evidence="5">
    <location>
        <begin position="35"/>
        <end position="174"/>
    </location>
</feature>
<evidence type="ECO:0000256" key="4">
    <source>
        <dbReference type="RuleBase" id="RU003953"/>
    </source>
</evidence>
<dbReference type="InterPro" id="IPR043519">
    <property type="entry name" value="NT_sf"/>
</dbReference>
<dbReference type="GO" id="GO:0005739">
    <property type="term" value="C:mitochondrion"/>
    <property type="evidence" value="ECO:0007669"/>
    <property type="project" value="UniProtKB-ARBA"/>
</dbReference>
<evidence type="ECO:0000259" key="5">
    <source>
        <dbReference type="Pfam" id="PF01743"/>
    </source>
</evidence>
<comment type="similarity">
    <text evidence="1 4">Belongs to the tRNA nucleotidyltransferase/poly(A) polymerase family.</text>
</comment>
<dbReference type="SUPFAM" id="SSF81301">
    <property type="entry name" value="Nucleotidyltransferase"/>
    <property type="match status" value="1"/>
</dbReference>
<evidence type="ECO:0000313" key="7">
    <source>
        <dbReference type="Proteomes" id="UP000278143"/>
    </source>
</evidence>
<dbReference type="PANTHER" id="PTHR13734">
    <property type="entry name" value="TRNA-NUCLEOTIDYLTRANSFERASE"/>
    <property type="match status" value="1"/>
</dbReference>
<dbReference type="SUPFAM" id="SSF81891">
    <property type="entry name" value="Poly A polymerase C-terminal region-like"/>
    <property type="match status" value="1"/>
</dbReference>
<proteinExistence type="inferred from homology"/>
<dbReference type="EMBL" id="KZ989159">
    <property type="protein sequence ID" value="RKP27738.1"/>
    <property type="molecule type" value="Genomic_DNA"/>
</dbReference>
<keyword evidence="7" id="KW-1185">Reference proteome</keyword>
<keyword evidence="3 4" id="KW-0694">RNA-binding</keyword>
<accession>A0A4P9Z5K1</accession>
<reference evidence="7" key="1">
    <citation type="journal article" date="2018" name="Nat. Microbiol.">
        <title>Leveraging single-cell genomics to expand the fungal tree of life.</title>
        <authorList>
            <person name="Ahrendt S.R."/>
            <person name="Quandt C.A."/>
            <person name="Ciobanu D."/>
            <person name="Clum A."/>
            <person name="Salamov A."/>
            <person name="Andreopoulos B."/>
            <person name="Cheng J.F."/>
            <person name="Woyke T."/>
            <person name="Pelin A."/>
            <person name="Henrissat B."/>
            <person name="Reynolds N.K."/>
            <person name="Benny G.L."/>
            <person name="Smith M.E."/>
            <person name="James T.Y."/>
            <person name="Grigoriev I.V."/>
        </authorList>
    </citation>
    <scope>NUCLEOTIDE SEQUENCE [LARGE SCALE GENOMIC DNA]</scope>
    <source>
        <strain evidence="7">Benny S71-1</strain>
    </source>
</reference>
<name>A0A4P9Z5K1_9FUNG</name>
<dbReference type="Gene3D" id="3.30.460.10">
    <property type="entry name" value="Beta Polymerase, domain 2"/>
    <property type="match status" value="1"/>
</dbReference>
<dbReference type="FunFam" id="3.30.460.10:FF:000019">
    <property type="entry name" value="tRNA nucleotidyltransferase cca2"/>
    <property type="match status" value="1"/>
</dbReference>
<dbReference type="InterPro" id="IPR002646">
    <property type="entry name" value="PolA_pol_head_dom"/>
</dbReference>
<dbReference type="Pfam" id="PF01743">
    <property type="entry name" value="PolyA_pol"/>
    <property type="match status" value="1"/>
</dbReference>
<evidence type="ECO:0000313" key="6">
    <source>
        <dbReference type="EMBL" id="RKP27738.1"/>
    </source>
</evidence>
<dbReference type="PANTHER" id="PTHR13734:SF5">
    <property type="entry name" value="CCA TRNA NUCLEOTIDYLTRANSFERASE, MITOCHONDRIAL"/>
    <property type="match status" value="1"/>
</dbReference>
<dbReference type="AlphaFoldDB" id="A0A4P9Z5K1"/>
<evidence type="ECO:0000256" key="3">
    <source>
        <dbReference type="ARBA" id="ARBA00022884"/>
    </source>
</evidence>
<dbReference type="GO" id="GO:0001680">
    <property type="term" value="P:tRNA 3'-terminal CCA addition"/>
    <property type="evidence" value="ECO:0007669"/>
    <property type="project" value="TreeGrafter"/>
</dbReference>
<dbReference type="GO" id="GO:0052929">
    <property type="term" value="F:ATP:3'-cytidine-cytidine-tRNA adenylyltransferase activity"/>
    <property type="evidence" value="ECO:0007669"/>
    <property type="project" value="TreeGrafter"/>
</dbReference>
<evidence type="ECO:0000256" key="2">
    <source>
        <dbReference type="ARBA" id="ARBA00022679"/>
    </source>
</evidence>
<dbReference type="GO" id="GO:0052927">
    <property type="term" value="F:CC tRNA cytidylyltransferase activity"/>
    <property type="evidence" value="ECO:0007669"/>
    <property type="project" value="TreeGrafter"/>
</dbReference>
<dbReference type="Proteomes" id="UP000278143">
    <property type="component" value="Unassembled WGS sequence"/>
</dbReference>
<dbReference type="CDD" id="cd05398">
    <property type="entry name" value="NT_ClassII-CCAase"/>
    <property type="match status" value="1"/>
</dbReference>
<protein>
    <recommendedName>
        <fullName evidence="5">Poly A polymerase head domain-containing protein</fullName>
    </recommendedName>
</protein>
<organism evidence="6 7">
    <name type="scientific">Syncephalis pseudoplumigaleata</name>
    <dbReference type="NCBI Taxonomy" id="1712513"/>
    <lineage>
        <taxon>Eukaryota</taxon>
        <taxon>Fungi</taxon>
        <taxon>Fungi incertae sedis</taxon>
        <taxon>Zoopagomycota</taxon>
        <taxon>Zoopagomycotina</taxon>
        <taxon>Zoopagomycetes</taxon>
        <taxon>Zoopagales</taxon>
        <taxon>Piptocephalidaceae</taxon>
        <taxon>Syncephalis</taxon>
    </lineage>
</organism>
<dbReference type="OrthoDB" id="445712at2759"/>